<dbReference type="Pfam" id="PF05199">
    <property type="entry name" value="GMC_oxred_C"/>
    <property type="match status" value="1"/>
</dbReference>
<dbReference type="EMBL" id="LT629766">
    <property type="protein sequence ID" value="SDT12037.1"/>
    <property type="molecule type" value="Genomic_DNA"/>
</dbReference>
<dbReference type="RefSeq" id="WP_092016568.1">
    <property type="nucleotide sequence ID" value="NZ_LT629766.1"/>
</dbReference>
<keyword evidence="8" id="KW-1185">Reference proteome</keyword>
<feature type="binding site" evidence="5">
    <location>
        <position position="107"/>
    </location>
    <ligand>
        <name>FAD</name>
        <dbReference type="ChEBI" id="CHEBI:57692"/>
    </ligand>
</feature>
<dbReference type="STRING" id="1136497.SAMN04489752_3415"/>
<evidence type="ECO:0000256" key="2">
    <source>
        <dbReference type="ARBA" id="ARBA00010790"/>
    </source>
</evidence>
<keyword evidence="3" id="KW-0285">Flavoprotein</keyword>
<dbReference type="GO" id="GO:0016614">
    <property type="term" value="F:oxidoreductase activity, acting on CH-OH group of donors"/>
    <property type="evidence" value="ECO:0007669"/>
    <property type="project" value="InterPro"/>
</dbReference>
<name>A0A1H1XS54_9MICO</name>
<dbReference type="SUPFAM" id="SSF51905">
    <property type="entry name" value="FAD/NAD(P)-binding domain"/>
    <property type="match status" value="1"/>
</dbReference>
<dbReference type="SUPFAM" id="SSF54373">
    <property type="entry name" value="FAD-linked reductases, C-terminal domain"/>
    <property type="match status" value="1"/>
</dbReference>
<sequence length="546" mass="58364">MTTKNDAGTVASNIADQSDTFPTELPNERFDYIVVGAGSAGCVLTRRLLDAGKKVCLVEAGGDETNPNIDHLNNLGLIWHSQQDWDYYTPPQPAAMDRRIHLPRGKVLGGSNALNAVIWVRGDAWDYEQWVDSGCPGWSWDQVLPVFKAIENYDGEITENRGTDGPMDVRVDYARNPLQEDMFTAATQTGVPVNDDYNSGTVEGIGKIQLNVRDGKRLNTWRAYLKPRLGDENLTILTSAHARRLLLDGTAITGLEIDFRGRVGTLAADEVVLSAGALASPELLLRSGIGPAEELAEIGIDSVLDLPGVGKNLQDHWLSPVVFSTGDQEVPMGEVAPAEVHFFAKSQPELPAPDTQPLFFSVPMYAQDAAPAAQTGPGPGGAFTLQGGLVRPESRGEVRLSGPNPQDPLVVDPQVLSAQADVDALVASVKQCREIGRAEALSSWQPTEIHPGPEVADEHLEDYVRGSVVTYHHQAGTCRMGTDSEAVVDPATFEVRGVSGLRLADASIMPLVPTGNTNAPTIMIAERAAAALVGSPAEGITAPATH</sequence>
<dbReference type="InterPro" id="IPR036188">
    <property type="entry name" value="FAD/NAD-bd_sf"/>
</dbReference>
<dbReference type="OrthoDB" id="9785276at2"/>
<feature type="binding site" evidence="5">
    <location>
        <position position="471"/>
    </location>
    <ligand>
        <name>substrate</name>
    </ligand>
</feature>
<dbReference type="GO" id="GO:0050660">
    <property type="term" value="F:flavin adenine dinucleotide binding"/>
    <property type="evidence" value="ECO:0007669"/>
    <property type="project" value="InterPro"/>
</dbReference>
<comment type="cofactor">
    <cofactor evidence="1 5">
        <name>FAD</name>
        <dbReference type="ChEBI" id="CHEBI:57692"/>
    </cofactor>
</comment>
<dbReference type="PANTHER" id="PTHR11552">
    <property type="entry name" value="GLUCOSE-METHANOL-CHOLINE GMC OXIDOREDUCTASE"/>
    <property type="match status" value="1"/>
</dbReference>
<proteinExistence type="inferred from homology"/>
<dbReference type="Gene3D" id="3.30.560.10">
    <property type="entry name" value="Glucose Oxidase, domain 3"/>
    <property type="match status" value="1"/>
</dbReference>
<dbReference type="Proteomes" id="UP000199597">
    <property type="component" value="Chromosome I"/>
</dbReference>
<dbReference type="Gene3D" id="3.50.50.60">
    <property type="entry name" value="FAD/NAD(P)-binding domain"/>
    <property type="match status" value="1"/>
</dbReference>
<accession>A0A1H1XS54</accession>
<dbReference type="InterPro" id="IPR007867">
    <property type="entry name" value="GMC_OxRtase_C"/>
</dbReference>
<evidence type="ECO:0000256" key="1">
    <source>
        <dbReference type="ARBA" id="ARBA00001974"/>
    </source>
</evidence>
<evidence type="ECO:0000256" key="5">
    <source>
        <dbReference type="PIRSR" id="PIRSR000137-2"/>
    </source>
</evidence>
<dbReference type="InterPro" id="IPR000172">
    <property type="entry name" value="GMC_OxRdtase_N"/>
</dbReference>
<dbReference type="PROSITE" id="PS00624">
    <property type="entry name" value="GMC_OXRED_2"/>
    <property type="match status" value="1"/>
</dbReference>
<dbReference type="PIRSF" id="PIRSF000137">
    <property type="entry name" value="Alcohol_oxidase"/>
    <property type="match status" value="1"/>
</dbReference>
<evidence type="ECO:0000256" key="4">
    <source>
        <dbReference type="ARBA" id="ARBA00022827"/>
    </source>
</evidence>
<comment type="similarity">
    <text evidence="2">Belongs to the GMC oxidoreductase family.</text>
</comment>
<dbReference type="PANTHER" id="PTHR11552:SF147">
    <property type="entry name" value="CHOLINE DEHYDROGENASE, MITOCHONDRIAL"/>
    <property type="match status" value="1"/>
</dbReference>
<dbReference type="AlphaFoldDB" id="A0A1H1XS54"/>
<organism evidence="7 8">
    <name type="scientific">Brevibacterium siliguriense</name>
    <dbReference type="NCBI Taxonomy" id="1136497"/>
    <lineage>
        <taxon>Bacteria</taxon>
        <taxon>Bacillati</taxon>
        <taxon>Actinomycetota</taxon>
        <taxon>Actinomycetes</taxon>
        <taxon>Micrococcales</taxon>
        <taxon>Brevibacteriaceae</taxon>
        <taxon>Brevibacterium</taxon>
    </lineage>
</organism>
<evidence type="ECO:0000259" key="6">
    <source>
        <dbReference type="PROSITE" id="PS00624"/>
    </source>
</evidence>
<evidence type="ECO:0000313" key="7">
    <source>
        <dbReference type="EMBL" id="SDT12037.1"/>
    </source>
</evidence>
<gene>
    <name evidence="7" type="ORF">SAMN04489752_3415</name>
</gene>
<keyword evidence="4 5" id="KW-0274">FAD</keyword>
<feature type="domain" description="Glucose-methanol-choline oxidoreductase N-terminal" evidence="6">
    <location>
        <begin position="276"/>
        <end position="290"/>
    </location>
</feature>
<evidence type="ECO:0000313" key="8">
    <source>
        <dbReference type="Proteomes" id="UP000199597"/>
    </source>
</evidence>
<dbReference type="InterPro" id="IPR012132">
    <property type="entry name" value="GMC_OxRdtase"/>
</dbReference>
<evidence type="ECO:0000256" key="3">
    <source>
        <dbReference type="ARBA" id="ARBA00022630"/>
    </source>
</evidence>
<dbReference type="Pfam" id="PF00732">
    <property type="entry name" value="GMC_oxred_N"/>
    <property type="match status" value="1"/>
</dbReference>
<reference evidence="8" key="1">
    <citation type="submission" date="2016-10" db="EMBL/GenBank/DDBJ databases">
        <authorList>
            <person name="Varghese N."/>
            <person name="Submissions S."/>
        </authorList>
    </citation>
    <scope>NUCLEOTIDE SEQUENCE [LARGE SCALE GENOMIC DNA]</scope>
    <source>
        <strain evidence="8">DSM 23676</strain>
    </source>
</reference>
<protein>
    <submittedName>
        <fullName evidence="7">Choline dehydrogenase</fullName>
    </submittedName>
</protein>